<dbReference type="EMBL" id="WEKT01000008">
    <property type="protein sequence ID" value="MZI92881.1"/>
    <property type="molecule type" value="Genomic_DNA"/>
</dbReference>
<feature type="transmembrane region" description="Helical" evidence="6">
    <location>
        <begin position="6"/>
        <end position="24"/>
    </location>
</feature>
<evidence type="ECO:0000313" key="8">
    <source>
        <dbReference type="EMBL" id="MZI92881.1"/>
    </source>
</evidence>
<keyword evidence="9" id="KW-1185">Reference proteome</keyword>
<dbReference type="GO" id="GO:0004190">
    <property type="term" value="F:aspartic-type endopeptidase activity"/>
    <property type="evidence" value="ECO:0007669"/>
    <property type="project" value="InterPro"/>
</dbReference>
<evidence type="ECO:0000259" key="7">
    <source>
        <dbReference type="Pfam" id="PF01478"/>
    </source>
</evidence>
<keyword evidence="2" id="KW-1003">Cell membrane</keyword>
<accession>A0A7X4LJU8</accession>
<dbReference type="Gene3D" id="1.20.120.1220">
    <property type="match status" value="1"/>
</dbReference>
<keyword evidence="4 6" id="KW-1133">Transmembrane helix</keyword>
<evidence type="ECO:0000256" key="6">
    <source>
        <dbReference type="SAM" id="Phobius"/>
    </source>
</evidence>
<dbReference type="Proteomes" id="UP000462621">
    <property type="component" value="Unassembled WGS sequence"/>
</dbReference>
<protein>
    <submittedName>
        <fullName evidence="8">Peptidase A24</fullName>
    </submittedName>
</protein>
<feature type="transmembrane region" description="Helical" evidence="6">
    <location>
        <begin position="65"/>
        <end position="88"/>
    </location>
</feature>
<feature type="domain" description="Prepilin type IV endopeptidase peptidase" evidence="7">
    <location>
        <begin position="11"/>
        <end position="123"/>
    </location>
</feature>
<name>A0A7X4LJU8_9VIBR</name>
<sequence>MDNQFILNSLIVPLSIVVFSDLFYRKIHNHLILLLLLIVIGNGALFFMGSGSYAQLNWQQASSQFGWSLIGALSVLVIGFALFSIGQMGAGDVKLMAVLCLLVGGENQVTFLLITALAGGFLAFMMPFVRVIEVLGAKRILQISALVPWLRIPIPESAYSKPTTAGLPYGLAISAGAVLSLTTPLTH</sequence>
<dbReference type="InterPro" id="IPR000045">
    <property type="entry name" value="Prepilin_IV_endopep_pep"/>
</dbReference>
<evidence type="ECO:0000256" key="2">
    <source>
        <dbReference type="ARBA" id="ARBA00022475"/>
    </source>
</evidence>
<gene>
    <name evidence="8" type="ORF">F9817_06690</name>
</gene>
<feature type="transmembrane region" description="Helical" evidence="6">
    <location>
        <begin position="31"/>
        <end position="53"/>
    </location>
</feature>
<dbReference type="Pfam" id="PF01478">
    <property type="entry name" value="Peptidase_A24"/>
    <property type="match status" value="1"/>
</dbReference>
<evidence type="ECO:0000313" key="9">
    <source>
        <dbReference type="Proteomes" id="UP000462621"/>
    </source>
</evidence>
<organism evidence="8 9">
    <name type="scientific">Vibrio eleionomae</name>
    <dbReference type="NCBI Taxonomy" id="2653505"/>
    <lineage>
        <taxon>Bacteria</taxon>
        <taxon>Pseudomonadati</taxon>
        <taxon>Pseudomonadota</taxon>
        <taxon>Gammaproteobacteria</taxon>
        <taxon>Vibrionales</taxon>
        <taxon>Vibrionaceae</taxon>
        <taxon>Vibrio</taxon>
    </lineage>
</organism>
<evidence type="ECO:0000256" key="4">
    <source>
        <dbReference type="ARBA" id="ARBA00022989"/>
    </source>
</evidence>
<dbReference type="AlphaFoldDB" id="A0A7X4LJU8"/>
<evidence type="ECO:0000256" key="1">
    <source>
        <dbReference type="ARBA" id="ARBA00004651"/>
    </source>
</evidence>
<comment type="caution">
    <text evidence="8">The sequence shown here is derived from an EMBL/GenBank/DDBJ whole genome shotgun (WGS) entry which is preliminary data.</text>
</comment>
<proteinExistence type="predicted"/>
<keyword evidence="5 6" id="KW-0472">Membrane</keyword>
<evidence type="ECO:0000256" key="3">
    <source>
        <dbReference type="ARBA" id="ARBA00022692"/>
    </source>
</evidence>
<reference evidence="8 9" key="1">
    <citation type="submission" date="2019-10" db="EMBL/GenBank/DDBJ databases">
        <title>Vibrio sp. nov. isolated from a shrimp pond.</title>
        <authorList>
            <person name="Gomez-Gil B."/>
            <person name="Enciso-Ibarra J."/>
            <person name="Enciso-Ibarra K."/>
            <person name="Bolan-Mejia C."/>
        </authorList>
    </citation>
    <scope>NUCLEOTIDE SEQUENCE [LARGE SCALE GENOMIC DNA]</scope>
    <source>
        <strain evidence="8 9">CAIM 722</strain>
    </source>
</reference>
<keyword evidence="3 6" id="KW-0812">Transmembrane</keyword>
<dbReference type="GO" id="GO:0005886">
    <property type="term" value="C:plasma membrane"/>
    <property type="evidence" value="ECO:0007669"/>
    <property type="project" value="UniProtKB-SubCell"/>
</dbReference>
<dbReference type="InterPro" id="IPR052218">
    <property type="entry name" value="Preflagellin_Peptidase"/>
</dbReference>
<dbReference type="PANTHER" id="PTHR36506">
    <property type="entry name" value="PREFLAGELLIN PEPTIDASE"/>
    <property type="match status" value="1"/>
</dbReference>
<comment type="subcellular location">
    <subcellularLocation>
        <location evidence="1">Cell membrane</location>
        <topology evidence="1">Multi-pass membrane protein</topology>
    </subcellularLocation>
</comment>
<dbReference type="PANTHER" id="PTHR36506:SF1">
    <property type="entry name" value="PREFLAGELLIN PEPTIDASE"/>
    <property type="match status" value="1"/>
</dbReference>
<feature type="transmembrane region" description="Helical" evidence="6">
    <location>
        <begin position="109"/>
        <end position="129"/>
    </location>
</feature>
<evidence type="ECO:0000256" key="5">
    <source>
        <dbReference type="ARBA" id="ARBA00023136"/>
    </source>
</evidence>
<dbReference type="RefSeq" id="WP_161154180.1">
    <property type="nucleotide sequence ID" value="NZ_WEKT01000008.1"/>
</dbReference>